<dbReference type="AlphaFoldDB" id="A0AAV5AB68"/>
<proteinExistence type="predicted"/>
<keyword evidence="1" id="KW-0812">Transmembrane</keyword>
<evidence type="ECO:0000256" key="1">
    <source>
        <dbReference type="SAM" id="Phobius"/>
    </source>
</evidence>
<keyword evidence="1" id="KW-0472">Membrane</keyword>
<sequence>MNIPIQIISEELAQTISEATIEVETEIAALAVRRKLKIVSTHSEYSILIAYLSILLLVSNVAVTLTDVLAFLAVIRQVWGLWKEKRRLRLEGERDFVTLLLQQVVRDLKIFTVGSDIGAFQNVYELFYILMNAHLYLLPLRLSTILICEFTLELRRRNTTARSLPNQSALELPDLNFSSQGNPVRSISVLGGLQERIIADMGERSDSVDIDGPSQGESA</sequence>
<comment type="caution">
    <text evidence="2">The sequence shown here is derived from an EMBL/GenBank/DDBJ whole genome shotgun (WGS) entry which is preliminary data.</text>
</comment>
<organism evidence="2 3">
    <name type="scientific">Clathrus columnatus</name>
    <dbReference type="NCBI Taxonomy" id="1419009"/>
    <lineage>
        <taxon>Eukaryota</taxon>
        <taxon>Fungi</taxon>
        <taxon>Dikarya</taxon>
        <taxon>Basidiomycota</taxon>
        <taxon>Agaricomycotina</taxon>
        <taxon>Agaricomycetes</taxon>
        <taxon>Phallomycetidae</taxon>
        <taxon>Phallales</taxon>
        <taxon>Clathraceae</taxon>
        <taxon>Clathrus</taxon>
    </lineage>
</organism>
<name>A0AAV5AB68_9AGAM</name>
<gene>
    <name evidence="2" type="ORF">Clacol_004644</name>
</gene>
<feature type="transmembrane region" description="Helical" evidence="1">
    <location>
        <begin position="48"/>
        <end position="75"/>
    </location>
</feature>
<accession>A0AAV5AB68</accession>
<keyword evidence="3" id="KW-1185">Reference proteome</keyword>
<reference evidence="2" key="1">
    <citation type="submission" date="2021-10" db="EMBL/GenBank/DDBJ databases">
        <title>De novo Genome Assembly of Clathrus columnatus (Basidiomycota, Fungi) Using Illumina and Nanopore Sequence Data.</title>
        <authorList>
            <person name="Ogiso-Tanaka E."/>
            <person name="Itagaki H."/>
            <person name="Hosoya T."/>
            <person name="Hosaka K."/>
        </authorList>
    </citation>
    <scope>NUCLEOTIDE SEQUENCE</scope>
    <source>
        <strain evidence="2">MO-923</strain>
    </source>
</reference>
<protein>
    <submittedName>
        <fullName evidence="2">Uncharacterized protein</fullName>
    </submittedName>
</protein>
<dbReference type="EMBL" id="BPWL01000005">
    <property type="protein sequence ID" value="GJJ10418.1"/>
    <property type="molecule type" value="Genomic_DNA"/>
</dbReference>
<evidence type="ECO:0000313" key="3">
    <source>
        <dbReference type="Proteomes" id="UP001050691"/>
    </source>
</evidence>
<keyword evidence="1" id="KW-1133">Transmembrane helix</keyword>
<evidence type="ECO:0000313" key="2">
    <source>
        <dbReference type="EMBL" id="GJJ10418.1"/>
    </source>
</evidence>
<dbReference type="Proteomes" id="UP001050691">
    <property type="component" value="Unassembled WGS sequence"/>
</dbReference>